<keyword evidence="9" id="KW-0862">Zinc</keyword>
<dbReference type="Pfam" id="PF00856">
    <property type="entry name" value="SET"/>
    <property type="match status" value="1"/>
</dbReference>
<evidence type="ECO:0000313" key="19">
    <source>
        <dbReference type="RefSeq" id="XP_015595631.1"/>
    </source>
</evidence>
<dbReference type="Gene3D" id="1.25.40.10">
    <property type="entry name" value="Tetratricopeptide repeat domain"/>
    <property type="match status" value="1"/>
</dbReference>
<dbReference type="GeneID" id="107267932"/>
<dbReference type="InterPro" id="IPR002893">
    <property type="entry name" value="Znf_MYND"/>
</dbReference>
<dbReference type="CDD" id="cd10536">
    <property type="entry name" value="SET_SMYD4"/>
    <property type="match status" value="1"/>
</dbReference>
<dbReference type="RefSeq" id="XP_024941016.1">
    <property type="nucleotide sequence ID" value="XM_025085248.1"/>
</dbReference>
<evidence type="ECO:0000256" key="13">
    <source>
        <dbReference type="ARBA" id="ARBA00093635"/>
    </source>
</evidence>
<accession>A0AAJ7FK25</accession>
<dbReference type="InterPro" id="IPR001214">
    <property type="entry name" value="SET_dom"/>
</dbReference>
<evidence type="ECO:0000256" key="11">
    <source>
        <dbReference type="ARBA" id="ARBA00048985"/>
    </source>
</evidence>
<dbReference type="InterPro" id="IPR052097">
    <property type="entry name" value="SET-MYND_domain_protein"/>
</dbReference>
<dbReference type="InterPro" id="IPR011990">
    <property type="entry name" value="TPR-like_helical_dom_sf"/>
</dbReference>
<feature type="domain" description="MYND-type" evidence="17">
    <location>
        <begin position="267"/>
        <end position="306"/>
    </location>
</feature>
<keyword evidence="5" id="KW-0808">Transferase</keyword>
<dbReference type="SUPFAM" id="SSF82199">
    <property type="entry name" value="SET domain"/>
    <property type="match status" value="1"/>
</dbReference>
<organism evidence="18 19">
    <name type="scientific">Cephus cinctus</name>
    <name type="common">Wheat stem sawfly</name>
    <dbReference type="NCBI Taxonomy" id="211228"/>
    <lineage>
        <taxon>Eukaryota</taxon>
        <taxon>Metazoa</taxon>
        <taxon>Ecdysozoa</taxon>
        <taxon>Arthropoda</taxon>
        <taxon>Hexapoda</taxon>
        <taxon>Insecta</taxon>
        <taxon>Pterygota</taxon>
        <taxon>Neoptera</taxon>
        <taxon>Endopterygota</taxon>
        <taxon>Hymenoptera</taxon>
        <taxon>Cephoidea</taxon>
        <taxon>Cephidae</taxon>
        <taxon>Cephus</taxon>
    </lineage>
</organism>
<evidence type="ECO:0000256" key="4">
    <source>
        <dbReference type="ARBA" id="ARBA00022603"/>
    </source>
</evidence>
<dbReference type="Pfam" id="PF01753">
    <property type="entry name" value="zf-MYND"/>
    <property type="match status" value="1"/>
</dbReference>
<comment type="subcellular location">
    <subcellularLocation>
        <location evidence="2">Cytoplasm</location>
    </subcellularLocation>
    <subcellularLocation>
        <location evidence="1">Nucleus</location>
    </subcellularLocation>
</comment>
<dbReference type="AlphaFoldDB" id="A0AAJ7FK25"/>
<dbReference type="Gene3D" id="1.10.220.160">
    <property type="match status" value="1"/>
</dbReference>
<dbReference type="GO" id="GO:0005737">
    <property type="term" value="C:cytoplasm"/>
    <property type="evidence" value="ECO:0007669"/>
    <property type="project" value="UniProtKB-SubCell"/>
</dbReference>
<evidence type="ECO:0000256" key="14">
    <source>
        <dbReference type="ARBA" id="ARBA00093680"/>
    </source>
</evidence>
<proteinExistence type="predicted"/>
<dbReference type="Gene3D" id="6.10.140.2220">
    <property type="match status" value="1"/>
</dbReference>
<keyword evidence="8 15" id="KW-0863">Zinc-finger</keyword>
<evidence type="ECO:0000256" key="1">
    <source>
        <dbReference type="ARBA" id="ARBA00004123"/>
    </source>
</evidence>
<keyword evidence="3" id="KW-0963">Cytoplasm</keyword>
<dbReference type="GO" id="GO:0008170">
    <property type="term" value="F:N-methyltransferase activity"/>
    <property type="evidence" value="ECO:0007669"/>
    <property type="project" value="UniProtKB-ARBA"/>
</dbReference>
<reference evidence="19 20" key="1">
    <citation type="submission" date="2025-04" db="UniProtKB">
        <authorList>
            <consortium name="RefSeq"/>
        </authorList>
    </citation>
    <scope>IDENTIFICATION</scope>
</reference>
<evidence type="ECO:0000256" key="9">
    <source>
        <dbReference type="ARBA" id="ARBA00022833"/>
    </source>
</evidence>
<dbReference type="GO" id="GO:0008757">
    <property type="term" value="F:S-adenosylmethionine-dependent methyltransferase activity"/>
    <property type="evidence" value="ECO:0007669"/>
    <property type="project" value="UniProtKB-ARBA"/>
</dbReference>
<keyword evidence="18" id="KW-1185">Reference proteome</keyword>
<dbReference type="PANTHER" id="PTHR46165:SF2">
    <property type="entry name" value="SET AND MYND DOMAIN-CONTAINING PROTEIN 4"/>
    <property type="match status" value="1"/>
</dbReference>
<name>A0AAJ7FK25_CEPCN</name>
<evidence type="ECO:0000313" key="21">
    <source>
        <dbReference type="RefSeq" id="XP_024941016.1"/>
    </source>
</evidence>
<feature type="domain" description="SET" evidence="16">
    <location>
        <begin position="222"/>
        <end position="505"/>
    </location>
</feature>
<evidence type="ECO:0000256" key="2">
    <source>
        <dbReference type="ARBA" id="ARBA00004496"/>
    </source>
</evidence>
<keyword evidence="4" id="KW-0489">Methyltransferase</keyword>
<comment type="function">
    <text evidence="12">Protein-lysine N-methyltransferase. Monomethylates PRMT5, modulating its transcriptional activity. May also act as a histone methyltransferase. Plays a critical role in cardiac development. Acts as a key epigenetic regulator of gene expression during cardiac development via its dual activities as a methyltransferase and negative regulator of HDAC1.</text>
</comment>
<sequence length="627" mass="71252">MDEILAVLSRRVTSANKQHELGSKMAHIKNDDERVEFILTLMKSYGVMPEVISEPKDNQKAKELREQGNKIFVESNLGPMQYITILERYSKSIAYAEINSRELALAYANRSAVLVRVKKYAECVKDIDRALRLDYPDDLKAKLYLRRVECLTALQSPDMQASCDEAQAWLDKLSLDDPMKKKLSHKLNVLYGLRDILVSPEEKEYPLPILTSRNPEVPCAADSVAVKYNEMYGRHVVATRDIKPGEVLAIEKPYTMVLAPENAFTHCANCLKISWASIPCNYCTNVMYCSTACKNDAWKTYHDVECPILDSLLALRYSLMSLCSLKLAVMAVRQANGFDALKAGLKNIDECTDPRTIGFSNDGKFYSNTYQSVYSLVTNSDKRSVADLVGRGLNAAFLTFYLATNTSFFGEKLPRDLIGLSKNKNVIFIGGLILRHQQMIPSNIHSFTEERDLEAVERGAAVMPFLSLLNHCCDSKVTRNSTAEFMVLYALQPIKKGEQIFDNYGVHYSLMPRLARQRKLFKQFFFMCDCEACLMDWETYMNQPGYHEVVSDKKKRAKIRKALQNHSKYIDRVTDGNIDDKNMLPDLLKMIEVLAENVPMPCKDMSEVVETVKRVYALTGNKFDVPK</sequence>
<evidence type="ECO:0000256" key="7">
    <source>
        <dbReference type="ARBA" id="ARBA00022723"/>
    </source>
</evidence>
<evidence type="ECO:0000313" key="18">
    <source>
        <dbReference type="Proteomes" id="UP000694920"/>
    </source>
</evidence>
<dbReference type="Proteomes" id="UP000694920">
    <property type="component" value="Unplaced"/>
</dbReference>
<evidence type="ECO:0000256" key="6">
    <source>
        <dbReference type="ARBA" id="ARBA00022691"/>
    </source>
</evidence>
<dbReference type="GO" id="GO:0032259">
    <property type="term" value="P:methylation"/>
    <property type="evidence" value="ECO:0007669"/>
    <property type="project" value="UniProtKB-KW"/>
</dbReference>
<gene>
    <name evidence="19 20 21" type="primary">LOC107267932</name>
</gene>
<dbReference type="InterPro" id="IPR046341">
    <property type="entry name" value="SET_dom_sf"/>
</dbReference>
<dbReference type="SUPFAM" id="SSF48452">
    <property type="entry name" value="TPR-like"/>
    <property type="match status" value="1"/>
</dbReference>
<protein>
    <recommendedName>
        <fullName evidence="13">Protein-lysine N-methyltransferase SMYD4</fullName>
    </recommendedName>
    <alternativeName>
        <fullName evidence="14">SET and MYND domain-containing protein 4</fullName>
    </alternativeName>
</protein>
<evidence type="ECO:0000313" key="20">
    <source>
        <dbReference type="RefSeq" id="XP_015595632.1"/>
    </source>
</evidence>
<dbReference type="GO" id="GO:0005634">
    <property type="term" value="C:nucleus"/>
    <property type="evidence" value="ECO:0007669"/>
    <property type="project" value="UniProtKB-SubCell"/>
</dbReference>
<dbReference type="RefSeq" id="XP_015595631.1">
    <property type="nucleotide sequence ID" value="XM_015740145.1"/>
</dbReference>
<evidence type="ECO:0000259" key="16">
    <source>
        <dbReference type="PROSITE" id="PS50280"/>
    </source>
</evidence>
<evidence type="ECO:0000256" key="12">
    <source>
        <dbReference type="ARBA" id="ARBA00093423"/>
    </source>
</evidence>
<dbReference type="Gene3D" id="2.170.270.10">
    <property type="entry name" value="SET domain"/>
    <property type="match status" value="1"/>
</dbReference>
<keyword evidence="6" id="KW-0949">S-adenosyl-L-methionine</keyword>
<dbReference type="InterPro" id="IPR044421">
    <property type="entry name" value="SMYD4_SET"/>
</dbReference>
<evidence type="ECO:0000256" key="3">
    <source>
        <dbReference type="ARBA" id="ARBA00022490"/>
    </source>
</evidence>
<evidence type="ECO:0000256" key="15">
    <source>
        <dbReference type="PROSITE-ProRule" id="PRU00134"/>
    </source>
</evidence>
<evidence type="ECO:0000256" key="8">
    <source>
        <dbReference type="ARBA" id="ARBA00022771"/>
    </source>
</evidence>
<dbReference type="SUPFAM" id="SSF144232">
    <property type="entry name" value="HIT/MYND zinc finger-like"/>
    <property type="match status" value="1"/>
</dbReference>
<dbReference type="RefSeq" id="XP_015595632.1">
    <property type="nucleotide sequence ID" value="XM_015740146.2"/>
</dbReference>
<dbReference type="GO" id="GO:0008270">
    <property type="term" value="F:zinc ion binding"/>
    <property type="evidence" value="ECO:0007669"/>
    <property type="project" value="UniProtKB-KW"/>
</dbReference>
<keyword evidence="10" id="KW-0539">Nucleus</keyword>
<comment type="catalytic activity">
    <reaction evidence="11">
        <text>L-lysyl-[protein] + S-adenosyl-L-methionine = N(6)-methyl-L-lysyl-[protein] + S-adenosyl-L-homocysteine + H(+)</text>
        <dbReference type="Rhea" id="RHEA:51736"/>
        <dbReference type="Rhea" id="RHEA-COMP:9752"/>
        <dbReference type="Rhea" id="RHEA-COMP:13053"/>
        <dbReference type="ChEBI" id="CHEBI:15378"/>
        <dbReference type="ChEBI" id="CHEBI:29969"/>
        <dbReference type="ChEBI" id="CHEBI:57856"/>
        <dbReference type="ChEBI" id="CHEBI:59789"/>
        <dbReference type="ChEBI" id="CHEBI:61929"/>
    </reaction>
</comment>
<dbReference type="GO" id="GO:0008276">
    <property type="term" value="F:protein methyltransferase activity"/>
    <property type="evidence" value="ECO:0007669"/>
    <property type="project" value="UniProtKB-ARBA"/>
</dbReference>
<dbReference type="PANTHER" id="PTHR46165">
    <property type="entry name" value="SET AND MYND DOMAIN-CONTAINING PROTEIN 4"/>
    <property type="match status" value="1"/>
</dbReference>
<keyword evidence="7" id="KW-0479">Metal-binding</keyword>
<dbReference type="PROSITE" id="PS50865">
    <property type="entry name" value="ZF_MYND_2"/>
    <property type="match status" value="1"/>
</dbReference>
<evidence type="ECO:0000256" key="10">
    <source>
        <dbReference type="ARBA" id="ARBA00023242"/>
    </source>
</evidence>
<dbReference type="GO" id="GO:0042826">
    <property type="term" value="F:histone deacetylase binding"/>
    <property type="evidence" value="ECO:0007669"/>
    <property type="project" value="TreeGrafter"/>
</dbReference>
<evidence type="ECO:0000259" key="17">
    <source>
        <dbReference type="PROSITE" id="PS50865"/>
    </source>
</evidence>
<dbReference type="PROSITE" id="PS50280">
    <property type="entry name" value="SET"/>
    <property type="match status" value="1"/>
</dbReference>
<evidence type="ECO:0000256" key="5">
    <source>
        <dbReference type="ARBA" id="ARBA00022679"/>
    </source>
</evidence>
<dbReference type="KEGG" id="ccin:107267932"/>